<accession>A0A0R2HAJ2</accession>
<evidence type="ECO:0000313" key="2">
    <source>
        <dbReference type="Proteomes" id="UP000051841"/>
    </source>
</evidence>
<keyword evidence="2" id="KW-1185">Reference proteome</keyword>
<evidence type="ECO:0000313" key="1">
    <source>
        <dbReference type="EMBL" id="KRN50035.1"/>
    </source>
</evidence>
<dbReference type="EMBL" id="JQBL01000015">
    <property type="protein sequence ID" value="KRN50035.1"/>
    <property type="molecule type" value="Genomic_DNA"/>
</dbReference>
<protein>
    <submittedName>
        <fullName evidence="1">Uncharacterized protein</fullName>
    </submittedName>
</protein>
<proteinExistence type="predicted"/>
<comment type="caution">
    <text evidence="1">The sequence shown here is derived from an EMBL/GenBank/DDBJ whole genome shotgun (WGS) entry which is preliminary data.</text>
</comment>
<reference evidence="1 2" key="1">
    <citation type="journal article" date="2015" name="Genome Announc.">
        <title>Expanding the biotechnology potential of lactobacilli through comparative genomics of 213 strains and associated genera.</title>
        <authorList>
            <person name="Sun Z."/>
            <person name="Harris H.M."/>
            <person name="McCann A."/>
            <person name="Guo C."/>
            <person name="Argimon S."/>
            <person name="Zhang W."/>
            <person name="Yang X."/>
            <person name="Jeffery I.B."/>
            <person name="Cooney J.C."/>
            <person name="Kagawa T.F."/>
            <person name="Liu W."/>
            <person name="Song Y."/>
            <person name="Salvetti E."/>
            <person name="Wrobel A."/>
            <person name="Rasinkangas P."/>
            <person name="Parkhill J."/>
            <person name="Rea M.C."/>
            <person name="O'Sullivan O."/>
            <person name="Ritari J."/>
            <person name="Douillard F.P."/>
            <person name="Paul Ross R."/>
            <person name="Yang R."/>
            <person name="Briner A.E."/>
            <person name="Felis G.E."/>
            <person name="de Vos W.M."/>
            <person name="Barrangou R."/>
            <person name="Klaenhammer T.R."/>
            <person name="Caufield P.W."/>
            <person name="Cui Y."/>
            <person name="Zhang H."/>
            <person name="O'Toole P.W."/>
        </authorList>
    </citation>
    <scope>NUCLEOTIDE SEQUENCE [LARGE SCALE GENOMIC DNA]</scope>
    <source>
        <strain evidence="1 2">DSM 20405</strain>
    </source>
</reference>
<dbReference type="AlphaFoldDB" id="A0A0R2HAJ2"/>
<dbReference type="PATRIC" id="fig|1410657.5.peg.508"/>
<gene>
    <name evidence="1" type="ORF">IV49_GL000481</name>
</gene>
<dbReference type="Proteomes" id="UP000051841">
    <property type="component" value="Unassembled WGS sequence"/>
</dbReference>
<organism evidence="1 2">
    <name type="scientific">Kandleria vitulina DSM 20405</name>
    <dbReference type="NCBI Taxonomy" id="1410657"/>
    <lineage>
        <taxon>Bacteria</taxon>
        <taxon>Bacillati</taxon>
        <taxon>Bacillota</taxon>
        <taxon>Erysipelotrichia</taxon>
        <taxon>Erysipelotrichales</taxon>
        <taxon>Coprobacillaceae</taxon>
        <taxon>Kandleria</taxon>
    </lineage>
</organism>
<name>A0A0R2HAJ2_9FIRM</name>
<sequence>MLLFALTLSSINAKTKSGYYVVYVSACMTFKKKLSVKTIKGSSIEYYKKNNHHTMKYIGRFKVFKISKKCKYYTTISGTTKLYDTKRLEKLTFTDIKNTV</sequence>